<dbReference type="InterPro" id="IPR027417">
    <property type="entry name" value="P-loop_NTPase"/>
</dbReference>
<dbReference type="Pfam" id="PF22939">
    <property type="entry name" value="WHD_GPIID"/>
    <property type="match status" value="1"/>
</dbReference>
<dbReference type="InterPro" id="IPR056884">
    <property type="entry name" value="NPHP3-like_N"/>
</dbReference>
<evidence type="ECO:0008006" key="7">
    <source>
        <dbReference type="Google" id="ProtNLM"/>
    </source>
</evidence>
<feature type="domain" description="GPI inositol-deacylase winged helix" evidence="3">
    <location>
        <begin position="655"/>
        <end position="726"/>
    </location>
</feature>
<dbReference type="InterPro" id="IPR054471">
    <property type="entry name" value="GPIID_WHD"/>
</dbReference>
<dbReference type="Gene3D" id="3.40.50.300">
    <property type="entry name" value="P-loop containing nucleotide triphosphate hydrolases"/>
    <property type="match status" value="1"/>
</dbReference>
<dbReference type="PANTHER" id="PTHR10039:SF16">
    <property type="entry name" value="GPI INOSITOL-DEACYLASE"/>
    <property type="match status" value="1"/>
</dbReference>
<dbReference type="Proteomes" id="UP000813444">
    <property type="component" value="Unassembled WGS sequence"/>
</dbReference>
<dbReference type="InterPro" id="IPR001680">
    <property type="entry name" value="WD40_rpt"/>
</dbReference>
<dbReference type="InterPro" id="IPR015943">
    <property type="entry name" value="WD40/YVTN_repeat-like_dom_sf"/>
</dbReference>
<sequence length="1621" mass="180086">MFSRRLFTSSRGRNKGSSPKWETEESPEPSIFSSRIHSKPANAEDYAGLVQSPSLTESAAAIPSHPTPTGSGHIGDPLGLSLLYAPESPHSTDIIFIHGLGGSSRSTWCKDRRLDLFWPQEWLPKDSVVQNARIFSFGYNAKFRSPTQMSTLGISDFSKSLLYDMLFITDTHGRPLNIGEVPIAFVTHSMGGLVFKKAYIDAQADVRCAKIVKSIKAAIFLSTPHHGANLAQFLNRVLTINFKSSPKDYIAELSNNGPFVQTLNEQFRPFADDLQIFSFYETLKTSFGLASVLILEPSQAQLGYGTEVSRSLNADHQNVCKFNSPQDSNFKVILGALRSVVSSSAAGGMRLSIEEQTHLSEMLDITESFDDDLQLFSGRRAEGTCKWVLEVPCIQSWMLSLGRSEIIWLQGRPGRGKSVIAAFLINQLQDSNALTQYFFFRAGDETKDSMALLLKALVYQTAVQVPAFGRAVLEIPDNGYRTNSDWKVIWKQLFIGILFGMDLQQPLFWVIDGLDEARSPHSLFELLSDIESSKIVIKVLVSSRVESVLSLSFERTSTKVPTTIVSTDNNVEDMKMHLEEELRYSDWGKEIKSEVTKQVLRQANGNFLWVHFVLQELSDCNTELDIKERLSELPSGMDDLYRRMEETISRIRRPKDKILAQKMLIWTIYSRRSLSLEELADILEPEFGRILNIANTLSRLCGHFIAIEGGTKVGLVHQTAREYLTTASGLPFSLDAPTAHAGIFEKTMGAFLETSLRSKLHKTSPTLFEYRAISWPHHLIQANLANPRKLELLLQFLGQSSVLTWINILASLDELEVLVDTSKIIHGFAVHDIMADHDSETVAPSLSGLKYMEDWSRDLLRILGKFGDALSQKPDVIFNAIAPLCPRNSAIYQAFGSSQSNSLSVLGLPEDWDDCFARLSVGSGAVATSLCCRGELLAVGTSEGLIVVWDSVALLRQCTIDHGEPVSAVCFSAKGDIMGTCGFSQTRIWDAYTGRQVQSFNNPVNLYALSMCFIDGDTTLLVGTRQNRVLKLNIIGEPSGSWDLVHEETQNVTEALETKLYLSSPVAMGLTLDGTRVAMAYKGFPFSVWSINPPKLLQRVIRAQKPGQASKPLPFASSLSWHPGGDEVMGIFMDGCTFKMNVIDGSIHEERPSSGQMPLAITCSPDGTTYATCGSVGCIKIFDYATSALIYQIDSGDAITSLCFAQNGKRLYGISGNYCSAWEPDVLRYPPLRSDGSGRSPIEDKEANADGRSMLVSDSSANGSSPAITIIVPSPKGVHEVACVGDEDGGLDLYDCESESSFRIDQTPMRMTIDNAAWSQEGDRFCYVELTSRITIMGLESASGNDINRAKRYERFKAKFKSTGRLLQVLLLPGSSSLLLLTATATQMWSLGPAKMIMQHDFEKGDISRRWIVHPRYPEHLLLVTPQSVSIHRRDDLSELTTWWFRNAHSGETSDESQLHGSHQSIPRENSKEEVRDVQNTYIQDHIMVRLSYRVGSCTLQHRFLILDTSSLDPAASSSEDNEKRFLCPLDIPEDIPDIVEMPLNILLNRKLIFVDQYFWVCSWSLRSTSGADAIHRHFPLPKDWVPLQSLDMLHVTESGGILCPRKGGLAIIRSNIASMY</sequence>
<reference evidence="5" key="1">
    <citation type="journal article" date="2021" name="Nat. Commun.">
        <title>Genetic determinants of endophytism in the Arabidopsis root mycobiome.</title>
        <authorList>
            <person name="Mesny F."/>
            <person name="Miyauchi S."/>
            <person name="Thiergart T."/>
            <person name="Pickel B."/>
            <person name="Atanasova L."/>
            <person name="Karlsson M."/>
            <person name="Huettel B."/>
            <person name="Barry K.W."/>
            <person name="Haridas S."/>
            <person name="Chen C."/>
            <person name="Bauer D."/>
            <person name="Andreopoulos W."/>
            <person name="Pangilinan J."/>
            <person name="LaButti K."/>
            <person name="Riley R."/>
            <person name="Lipzen A."/>
            <person name="Clum A."/>
            <person name="Drula E."/>
            <person name="Henrissat B."/>
            <person name="Kohler A."/>
            <person name="Grigoriev I.V."/>
            <person name="Martin F.M."/>
            <person name="Hacquard S."/>
        </authorList>
    </citation>
    <scope>NUCLEOTIDE SEQUENCE</scope>
    <source>
        <strain evidence="5">MPI-CAGE-CH-0235</strain>
    </source>
</reference>
<dbReference type="InterPro" id="IPR036322">
    <property type="entry name" value="WD40_repeat_dom_sf"/>
</dbReference>
<dbReference type="PANTHER" id="PTHR10039">
    <property type="entry name" value="AMELOGENIN"/>
    <property type="match status" value="1"/>
</dbReference>
<keyword evidence="6" id="KW-1185">Reference proteome</keyword>
<evidence type="ECO:0000256" key="2">
    <source>
        <dbReference type="SAM" id="MobiDB-lite"/>
    </source>
</evidence>
<dbReference type="SUPFAM" id="SSF52540">
    <property type="entry name" value="P-loop containing nucleoside triphosphate hydrolases"/>
    <property type="match status" value="1"/>
</dbReference>
<dbReference type="Gene3D" id="3.40.50.1820">
    <property type="entry name" value="alpha/beta hydrolase"/>
    <property type="match status" value="1"/>
</dbReference>
<feature type="region of interest" description="Disordered" evidence="2">
    <location>
        <begin position="1"/>
        <end position="34"/>
    </location>
</feature>
<comment type="caution">
    <text evidence="5">The sequence shown here is derived from an EMBL/GenBank/DDBJ whole genome shotgun (WGS) entry which is preliminary data.</text>
</comment>
<organism evidence="5 6">
    <name type="scientific">Stachybotrys elegans</name>
    <dbReference type="NCBI Taxonomy" id="80388"/>
    <lineage>
        <taxon>Eukaryota</taxon>
        <taxon>Fungi</taxon>
        <taxon>Dikarya</taxon>
        <taxon>Ascomycota</taxon>
        <taxon>Pezizomycotina</taxon>
        <taxon>Sordariomycetes</taxon>
        <taxon>Hypocreomycetidae</taxon>
        <taxon>Hypocreales</taxon>
        <taxon>Stachybotryaceae</taxon>
        <taxon>Stachybotrys</taxon>
    </lineage>
</organism>
<feature type="region of interest" description="Disordered" evidence="2">
    <location>
        <begin position="1452"/>
        <end position="1475"/>
    </location>
</feature>
<feature type="domain" description="Nephrocystin 3-like N-terminal" evidence="4">
    <location>
        <begin position="383"/>
        <end position="544"/>
    </location>
</feature>
<dbReference type="EMBL" id="JAGPNK010000004">
    <property type="protein sequence ID" value="KAH7323208.1"/>
    <property type="molecule type" value="Genomic_DNA"/>
</dbReference>
<dbReference type="SUPFAM" id="SSF50978">
    <property type="entry name" value="WD40 repeat-like"/>
    <property type="match status" value="1"/>
</dbReference>
<evidence type="ECO:0000313" key="5">
    <source>
        <dbReference type="EMBL" id="KAH7323208.1"/>
    </source>
</evidence>
<protein>
    <recommendedName>
        <fullName evidence="7">NACHT domain-containing protein</fullName>
    </recommendedName>
</protein>
<dbReference type="SUPFAM" id="SSF101908">
    <property type="entry name" value="Putative isomerase YbhE"/>
    <property type="match status" value="1"/>
</dbReference>
<dbReference type="SMART" id="SM00320">
    <property type="entry name" value="WD40"/>
    <property type="match status" value="4"/>
</dbReference>
<feature type="compositionally biased region" description="Polar residues" evidence="2">
    <location>
        <begin position="1"/>
        <end position="17"/>
    </location>
</feature>
<gene>
    <name evidence="5" type="ORF">B0I35DRAFT_427309</name>
</gene>
<dbReference type="OrthoDB" id="194358at2759"/>
<dbReference type="Gene3D" id="2.130.10.10">
    <property type="entry name" value="YVTN repeat-like/Quinoprotein amine dehydrogenase"/>
    <property type="match status" value="2"/>
</dbReference>
<dbReference type="InterPro" id="IPR029058">
    <property type="entry name" value="AB_hydrolase_fold"/>
</dbReference>
<dbReference type="Pfam" id="PF24883">
    <property type="entry name" value="NPHP3_N"/>
    <property type="match status" value="1"/>
</dbReference>
<feature type="compositionally biased region" description="Polar residues" evidence="2">
    <location>
        <begin position="1459"/>
        <end position="1468"/>
    </location>
</feature>
<proteinExistence type="predicted"/>
<accession>A0A8K0WUI2</accession>
<evidence type="ECO:0000256" key="1">
    <source>
        <dbReference type="ARBA" id="ARBA00022737"/>
    </source>
</evidence>
<evidence type="ECO:0000313" key="6">
    <source>
        <dbReference type="Proteomes" id="UP000813444"/>
    </source>
</evidence>
<evidence type="ECO:0000259" key="4">
    <source>
        <dbReference type="Pfam" id="PF24883"/>
    </source>
</evidence>
<evidence type="ECO:0000259" key="3">
    <source>
        <dbReference type="Pfam" id="PF22939"/>
    </source>
</evidence>
<name>A0A8K0WUI2_9HYPO</name>
<keyword evidence="1" id="KW-0677">Repeat</keyword>
<dbReference type="SUPFAM" id="SSF53474">
    <property type="entry name" value="alpha/beta-Hydrolases"/>
    <property type="match status" value="1"/>
</dbReference>